<reference evidence="3" key="1">
    <citation type="submission" date="2021-01" db="EMBL/GenBank/DDBJ databases">
        <authorList>
            <person name="Corre E."/>
            <person name="Pelletier E."/>
            <person name="Niang G."/>
            <person name="Scheremetjew M."/>
            <person name="Finn R."/>
            <person name="Kale V."/>
            <person name="Holt S."/>
            <person name="Cochrane G."/>
            <person name="Meng A."/>
            <person name="Brown T."/>
            <person name="Cohen L."/>
        </authorList>
    </citation>
    <scope>NUCLEOTIDE SEQUENCE</scope>
    <source>
        <strain evidence="3">CCMP147</strain>
    </source>
</reference>
<dbReference type="EMBL" id="HBED01029204">
    <property type="protein sequence ID" value="CAD8315783.1"/>
    <property type="molecule type" value="Transcribed_RNA"/>
</dbReference>
<sequence length="178" mass="19309">MFPTAVTSSVANALAWVTLLLCAIHPVSSEDCNGRNGGVYIPINEPCHVTFYTSIAGNEETQEDHKCVFRNQDYVELTAKDVSVWPDMCLEKDPLRCYSVEEYRELLSFWAGADDEDFEFAVPTEATHMMVNCTADAEGGVAISSETIAMSAGVIAAIVIGVLVCICLFVGLLCCCCC</sequence>
<accession>A0A7R9W6D3</accession>
<name>A0A7R9W6D3_9STRA</name>
<evidence type="ECO:0000256" key="1">
    <source>
        <dbReference type="SAM" id="Phobius"/>
    </source>
</evidence>
<keyword evidence="2" id="KW-0732">Signal</keyword>
<feature type="chain" id="PRO_5031162845" evidence="2">
    <location>
        <begin position="30"/>
        <end position="178"/>
    </location>
</feature>
<protein>
    <submittedName>
        <fullName evidence="3">Uncharacterized protein</fullName>
    </submittedName>
</protein>
<evidence type="ECO:0000256" key="2">
    <source>
        <dbReference type="SAM" id="SignalP"/>
    </source>
</evidence>
<organism evidence="3">
    <name type="scientific">Pseudictyota dubia</name>
    <dbReference type="NCBI Taxonomy" id="2749911"/>
    <lineage>
        <taxon>Eukaryota</taxon>
        <taxon>Sar</taxon>
        <taxon>Stramenopiles</taxon>
        <taxon>Ochrophyta</taxon>
        <taxon>Bacillariophyta</taxon>
        <taxon>Mediophyceae</taxon>
        <taxon>Biddulphiophycidae</taxon>
        <taxon>Eupodiscales</taxon>
        <taxon>Odontellaceae</taxon>
        <taxon>Pseudictyota</taxon>
    </lineage>
</organism>
<gene>
    <name evidence="3" type="ORF">TDUB1175_LOCUS14576</name>
</gene>
<evidence type="ECO:0000313" key="3">
    <source>
        <dbReference type="EMBL" id="CAD8315783.1"/>
    </source>
</evidence>
<proteinExistence type="predicted"/>
<keyword evidence="1" id="KW-0472">Membrane</keyword>
<feature type="transmembrane region" description="Helical" evidence="1">
    <location>
        <begin position="154"/>
        <end position="177"/>
    </location>
</feature>
<dbReference type="AlphaFoldDB" id="A0A7R9W6D3"/>
<feature type="signal peptide" evidence="2">
    <location>
        <begin position="1"/>
        <end position="29"/>
    </location>
</feature>
<keyword evidence="1" id="KW-0812">Transmembrane</keyword>
<keyword evidence="1" id="KW-1133">Transmembrane helix</keyword>